<keyword evidence="3" id="KW-1185">Reference proteome</keyword>
<organism evidence="2 3">
    <name type="scientific">Corchorus capsularis</name>
    <name type="common">Jute</name>
    <dbReference type="NCBI Taxonomy" id="210143"/>
    <lineage>
        <taxon>Eukaryota</taxon>
        <taxon>Viridiplantae</taxon>
        <taxon>Streptophyta</taxon>
        <taxon>Embryophyta</taxon>
        <taxon>Tracheophyta</taxon>
        <taxon>Spermatophyta</taxon>
        <taxon>Magnoliopsida</taxon>
        <taxon>eudicotyledons</taxon>
        <taxon>Gunneridae</taxon>
        <taxon>Pentapetalae</taxon>
        <taxon>rosids</taxon>
        <taxon>malvids</taxon>
        <taxon>Malvales</taxon>
        <taxon>Malvaceae</taxon>
        <taxon>Grewioideae</taxon>
        <taxon>Apeibeae</taxon>
        <taxon>Corchorus</taxon>
    </lineage>
</organism>
<feature type="region of interest" description="Disordered" evidence="1">
    <location>
        <begin position="1"/>
        <end position="30"/>
    </location>
</feature>
<protein>
    <submittedName>
        <fullName evidence="2">Uncharacterized protein</fullName>
    </submittedName>
</protein>
<sequence>MDMWQGEQEKQDRIDQGQAANSVDVKNRHTSSRVSKQFLQFVSYISSGISNSNASV</sequence>
<dbReference type="Gramene" id="OMO73455">
    <property type="protein sequence ID" value="OMO73455"/>
    <property type="gene ID" value="CCACVL1_17249"/>
</dbReference>
<name>A0A1R3HST2_COCAP</name>
<evidence type="ECO:0000256" key="1">
    <source>
        <dbReference type="SAM" id="MobiDB-lite"/>
    </source>
</evidence>
<evidence type="ECO:0000313" key="2">
    <source>
        <dbReference type="EMBL" id="OMO73455.1"/>
    </source>
</evidence>
<gene>
    <name evidence="2" type="ORF">CCACVL1_17249</name>
</gene>
<reference evidence="2 3" key="1">
    <citation type="submission" date="2013-09" db="EMBL/GenBank/DDBJ databases">
        <title>Corchorus capsularis genome sequencing.</title>
        <authorList>
            <person name="Alam M."/>
            <person name="Haque M.S."/>
            <person name="Islam M.S."/>
            <person name="Emdad E.M."/>
            <person name="Islam M.M."/>
            <person name="Ahmed B."/>
            <person name="Halim A."/>
            <person name="Hossen Q.M.M."/>
            <person name="Hossain M.Z."/>
            <person name="Ahmed R."/>
            <person name="Khan M.M."/>
            <person name="Islam R."/>
            <person name="Rashid M.M."/>
            <person name="Khan S.A."/>
            <person name="Rahman M.S."/>
            <person name="Alam M."/>
        </authorList>
    </citation>
    <scope>NUCLEOTIDE SEQUENCE [LARGE SCALE GENOMIC DNA]</scope>
    <source>
        <strain evidence="3">cv. CVL-1</strain>
        <tissue evidence="2">Whole seedling</tissue>
    </source>
</reference>
<accession>A0A1R3HST2</accession>
<proteinExistence type="predicted"/>
<dbReference type="Proteomes" id="UP000188268">
    <property type="component" value="Unassembled WGS sequence"/>
</dbReference>
<comment type="caution">
    <text evidence="2">The sequence shown here is derived from an EMBL/GenBank/DDBJ whole genome shotgun (WGS) entry which is preliminary data.</text>
</comment>
<evidence type="ECO:0000313" key="3">
    <source>
        <dbReference type="Proteomes" id="UP000188268"/>
    </source>
</evidence>
<dbReference type="EMBL" id="AWWV01011206">
    <property type="protein sequence ID" value="OMO73455.1"/>
    <property type="molecule type" value="Genomic_DNA"/>
</dbReference>
<dbReference type="AlphaFoldDB" id="A0A1R3HST2"/>